<sequence length="98" mass="10929">MTLTDDESSGSSQAPLKQVDQVELKRIYRKIDWVILPLMFMAYFLEFLDKILIGYANIMGLEKDIGLKPGQFQWLATVLYIGMAAAQLPQAPSSSAST</sequence>
<reference evidence="1" key="1">
    <citation type="submission" date="2022-07" db="EMBL/GenBank/DDBJ databases">
        <title>Genome Sequence of Lecanicillium saksenae.</title>
        <authorList>
            <person name="Buettner E."/>
        </authorList>
    </citation>
    <scope>NUCLEOTIDE SEQUENCE</scope>
    <source>
        <strain evidence="1">VT-O1</strain>
    </source>
</reference>
<name>A0ACC1QXD4_9HYPO</name>
<comment type="caution">
    <text evidence="1">The sequence shown here is derived from an EMBL/GenBank/DDBJ whole genome shotgun (WGS) entry which is preliminary data.</text>
</comment>
<dbReference type="Proteomes" id="UP001148737">
    <property type="component" value="Unassembled WGS sequence"/>
</dbReference>
<proteinExistence type="predicted"/>
<keyword evidence="2" id="KW-1185">Reference proteome</keyword>
<evidence type="ECO:0000313" key="2">
    <source>
        <dbReference type="Proteomes" id="UP001148737"/>
    </source>
</evidence>
<gene>
    <name evidence="1" type="ORF">NLG97_g4595</name>
</gene>
<organism evidence="1 2">
    <name type="scientific">Lecanicillium saksenae</name>
    <dbReference type="NCBI Taxonomy" id="468837"/>
    <lineage>
        <taxon>Eukaryota</taxon>
        <taxon>Fungi</taxon>
        <taxon>Dikarya</taxon>
        <taxon>Ascomycota</taxon>
        <taxon>Pezizomycotina</taxon>
        <taxon>Sordariomycetes</taxon>
        <taxon>Hypocreomycetidae</taxon>
        <taxon>Hypocreales</taxon>
        <taxon>Cordycipitaceae</taxon>
        <taxon>Lecanicillium</taxon>
    </lineage>
</organism>
<evidence type="ECO:0000313" key="1">
    <source>
        <dbReference type="EMBL" id="KAJ3493650.1"/>
    </source>
</evidence>
<dbReference type="EMBL" id="JANAKD010000464">
    <property type="protein sequence ID" value="KAJ3493650.1"/>
    <property type="molecule type" value="Genomic_DNA"/>
</dbReference>
<protein>
    <submittedName>
        <fullName evidence="1">Uncharacterized protein</fullName>
    </submittedName>
</protein>
<accession>A0ACC1QXD4</accession>